<dbReference type="Pfam" id="PF00152">
    <property type="entry name" value="tRNA-synt_2"/>
    <property type="match status" value="1"/>
</dbReference>
<comment type="similarity">
    <text evidence="1">Belongs to the class-II aminoacyl-tRNA synthetase family.</text>
</comment>
<dbReference type="AlphaFoldDB" id="A0A6A6G315"/>
<dbReference type="PRINTS" id="PR01042">
    <property type="entry name" value="TRNASYNTHASP"/>
</dbReference>
<evidence type="ECO:0000256" key="3">
    <source>
        <dbReference type="ARBA" id="ARBA00022598"/>
    </source>
</evidence>
<dbReference type="PROSITE" id="PS50862">
    <property type="entry name" value="AA_TRNA_LIGASE_II"/>
    <property type="match status" value="1"/>
</dbReference>
<dbReference type="CDD" id="cd00776">
    <property type="entry name" value="AsxRS_core"/>
    <property type="match status" value="1"/>
</dbReference>
<gene>
    <name evidence="9" type="ORF">BDZ85DRAFT_268008</name>
</gene>
<dbReference type="GO" id="GO:0003676">
    <property type="term" value="F:nucleic acid binding"/>
    <property type="evidence" value="ECO:0007669"/>
    <property type="project" value="InterPro"/>
</dbReference>
<dbReference type="SUPFAM" id="SSF50249">
    <property type="entry name" value="Nucleic acid-binding proteins"/>
    <property type="match status" value="1"/>
</dbReference>
<reference evidence="10" key="1">
    <citation type="journal article" date="2020" name="Stud. Mycol.">
        <title>101 Dothideomycetes genomes: A test case for predicting lifestyles and emergence of pathogens.</title>
        <authorList>
            <person name="Haridas S."/>
            <person name="Albert R."/>
            <person name="Binder M."/>
            <person name="Bloem J."/>
            <person name="LaButti K."/>
            <person name="Salamov A."/>
            <person name="Andreopoulos B."/>
            <person name="Baker S."/>
            <person name="Barry K."/>
            <person name="Bills G."/>
            <person name="Bluhm B."/>
            <person name="Cannon C."/>
            <person name="Castanera R."/>
            <person name="Culley D."/>
            <person name="Daum C."/>
            <person name="Ezra D."/>
            <person name="Gonzalez J."/>
            <person name="Henrissat B."/>
            <person name="Kuo A."/>
            <person name="Liang C."/>
            <person name="Lipzen A."/>
            <person name="Lutzoni F."/>
            <person name="Magnuson J."/>
            <person name="Mondo S."/>
            <person name="Nolan M."/>
            <person name="Ohm R."/>
            <person name="Pangilinan J."/>
            <person name="Park H.-J."/>
            <person name="Ramirez L."/>
            <person name="Alfaro M."/>
            <person name="Sun H."/>
            <person name="Tritt A."/>
            <person name="Yoshinaga Y."/>
            <person name="Zwiers L.-H."/>
            <person name="Turgeon B."/>
            <person name="Goodwin S."/>
            <person name="Spatafora J."/>
            <person name="Crous P."/>
            <person name="Grigoriev I."/>
        </authorList>
    </citation>
    <scope>NUCLEOTIDE SEQUENCE [LARGE SCALE GENOMIC DNA]</scope>
    <source>
        <strain evidence="10">CECT 20119</strain>
    </source>
</reference>
<dbReference type="SUPFAM" id="SSF55681">
    <property type="entry name" value="Class II aaRS and biotin synthetases"/>
    <property type="match status" value="1"/>
</dbReference>
<keyword evidence="6" id="KW-0648">Protein biosynthesis</keyword>
<evidence type="ECO:0000259" key="8">
    <source>
        <dbReference type="PROSITE" id="PS50862"/>
    </source>
</evidence>
<dbReference type="CDD" id="cd04100">
    <property type="entry name" value="Asp_Lys_Asn_RS_N"/>
    <property type="match status" value="1"/>
</dbReference>
<dbReference type="GO" id="GO:0004816">
    <property type="term" value="F:asparagine-tRNA ligase activity"/>
    <property type="evidence" value="ECO:0007669"/>
    <property type="project" value="UniProtKB-EC"/>
</dbReference>
<evidence type="ECO:0000256" key="5">
    <source>
        <dbReference type="ARBA" id="ARBA00022840"/>
    </source>
</evidence>
<dbReference type="Gene3D" id="3.30.930.10">
    <property type="entry name" value="Bira Bifunctional Protein, Domain 2"/>
    <property type="match status" value="1"/>
</dbReference>
<evidence type="ECO:0000256" key="1">
    <source>
        <dbReference type="ARBA" id="ARBA00008226"/>
    </source>
</evidence>
<keyword evidence="4" id="KW-0547">Nucleotide-binding</keyword>
<evidence type="ECO:0000313" key="9">
    <source>
        <dbReference type="EMBL" id="KAF2220044.1"/>
    </source>
</evidence>
<dbReference type="Proteomes" id="UP000799538">
    <property type="component" value="Unassembled WGS sequence"/>
</dbReference>
<feature type="domain" description="Aminoacyl-transfer RNA synthetases class-II family profile" evidence="8">
    <location>
        <begin position="180"/>
        <end position="513"/>
    </location>
</feature>
<evidence type="ECO:0000256" key="2">
    <source>
        <dbReference type="ARBA" id="ARBA00012816"/>
    </source>
</evidence>
<dbReference type="Pfam" id="PF01336">
    <property type="entry name" value="tRNA_anti-codon"/>
    <property type="match status" value="1"/>
</dbReference>
<keyword evidence="5" id="KW-0067">ATP-binding</keyword>
<accession>A0A6A6G315</accession>
<dbReference type="NCBIfam" id="TIGR00457">
    <property type="entry name" value="asnS"/>
    <property type="match status" value="1"/>
</dbReference>
<dbReference type="InterPro" id="IPR002312">
    <property type="entry name" value="Asp/Asn-tRNA-synth_IIb"/>
</dbReference>
<dbReference type="GO" id="GO:0005739">
    <property type="term" value="C:mitochondrion"/>
    <property type="evidence" value="ECO:0007669"/>
    <property type="project" value="TreeGrafter"/>
</dbReference>
<dbReference type="PANTHER" id="PTHR22594">
    <property type="entry name" value="ASPARTYL/LYSYL-TRNA SYNTHETASE"/>
    <property type="match status" value="1"/>
</dbReference>
<organism evidence="9 10">
    <name type="scientific">Elsinoe ampelina</name>
    <dbReference type="NCBI Taxonomy" id="302913"/>
    <lineage>
        <taxon>Eukaryota</taxon>
        <taxon>Fungi</taxon>
        <taxon>Dikarya</taxon>
        <taxon>Ascomycota</taxon>
        <taxon>Pezizomycotina</taxon>
        <taxon>Dothideomycetes</taxon>
        <taxon>Dothideomycetidae</taxon>
        <taxon>Myriangiales</taxon>
        <taxon>Elsinoaceae</taxon>
        <taxon>Elsinoe</taxon>
    </lineage>
</organism>
<dbReference type="GO" id="GO:0006421">
    <property type="term" value="P:asparaginyl-tRNA aminoacylation"/>
    <property type="evidence" value="ECO:0007669"/>
    <property type="project" value="InterPro"/>
</dbReference>
<evidence type="ECO:0000256" key="6">
    <source>
        <dbReference type="ARBA" id="ARBA00022917"/>
    </source>
</evidence>
<evidence type="ECO:0000313" key="10">
    <source>
        <dbReference type="Proteomes" id="UP000799538"/>
    </source>
</evidence>
<name>A0A6A6G315_9PEZI</name>
<dbReference type="InterPro" id="IPR004522">
    <property type="entry name" value="Asn-tRNA-ligase"/>
</dbReference>
<dbReference type="OrthoDB" id="43906at2759"/>
<proteinExistence type="inferred from homology"/>
<keyword evidence="3" id="KW-0436">Ligase</keyword>
<dbReference type="EC" id="6.1.1.22" evidence="2"/>
<dbReference type="PANTHER" id="PTHR22594:SF34">
    <property type="entry name" value="ASPARAGINE--TRNA LIGASE, MITOCHONDRIAL-RELATED"/>
    <property type="match status" value="1"/>
</dbReference>
<evidence type="ECO:0000256" key="7">
    <source>
        <dbReference type="ARBA" id="ARBA00023146"/>
    </source>
</evidence>
<dbReference type="InterPro" id="IPR006195">
    <property type="entry name" value="aa-tRNA-synth_II"/>
</dbReference>
<keyword evidence="7 9" id="KW-0030">Aminoacyl-tRNA synthetase</keyword>
<dbReference type="InterPro" id="IPR004365">
    <property type="entry name" value="NA-bd_OB_tRNA"/>
</dbReference>
<dbReference type="InterPro" id="IPR012340">
    <property type="entry name" value="NA-bd_OB-fold"/>
</dbReference>
<protein>
    <recommendedName>
        <fullName evidence="2">asparagine--tRNA ligase</fullName>
        <ecNumber evidence="2">6.1.1.22</ecNumber>
    </recommendedName>
</protein>
<evidence type="ECO:0000256" key="4">
    <source>
        <dbReference type="ARBA" id="ARBA00022741"/>
    </source>
</evidence>
<dbReference type="InterPro" id="IPR004364">
    <property type="entry name" value="Aa-tRNA-synt_II"/>
</dbReference>
<dbReference type="EMBL" id="ML992514">
    <property type="protein sequence ID" value="KAF2220044.1"/>
    <property type="molecule type" value="Genomic_DNA"/>
</dbReference>
<dbReference type="Gene3D" id="2.40.50.140">
    <property type="entry name" value="Nucleic acid-binding proteins"/>
    <property type="match status" value="1"/>
</dbReference>
<dbReference type="GO" id="GO:0005524">
    <property type="term" value="F:ATP binding"/>
    <property type="evidence" value="ECO:0007669"/>
    <property type="project" value="UniProtKB-KW"/>
</dbReference>
<keyword evidence="10" id="KW-1185">Reference proteome</keyword>
<dbReference type="InterPro" id="IPR045864">
    <property type="entry name" value="aa-tRNA-synth_II/BPL/LPL"/>
</dbReference>
<sequence length="521" mass="59138">MQLWRSRAVSTVQSRLVRGQHVRRTCRSVKVPRWLPPFTFQQIQPKLDVLRDQPVEVCGWLTGKRNHGRVSFADLQDGSGKVQLVLQHEQATEITVGSAVVVTGVLNERKAGSVPPFEVIVEQIVPQGENDAESSPVQLKHYSPQFLRSVPHLRPRHPALSMLLRARSNLIFQMTCMMAGERFVQVHTPIITSSDCEGAGEVFTVTTNKNDSPGFRDHFFREPKYLTVSAQLHLEALAGSLERVWTLSPTFRAEKSDTSRHLSEFYMLEAEMAFTKDLNDVMVTVERSIRMSVKQLLKSGFDHELLERARSHVSSDGQDQVDPDTLRRRWEGIEKIEWPRATYDRAIEILQEAQEDGHKFEHEISWEKGLNAEHEKFLARKIGDGSPVFITDYPREQKPFYMSSTPGSNGRTAACFDLLVPDLCEIAGGSIREHRLDSLVQKMQEKGLIDPSLYKKAEESGDEQAAIPENSLDWYMDLRIYGSVPHGGYGLGFDRLLCYITGVNNIRDVVAFPRWHGRCDA</sequence>